<keyword evidence="1" id="KW-0472">Membrane</keyword>
<evidence type="ECO:0000256" key="1">
    <source>
        <dbReference type="SAM" id="Phobius"/>
    </source>
</evidence>
<proteinExistence type="predicted"/>
<dbReference type="InterPro" id="IPR029063">
    <property type="entry name" value="SAM-dependent_MTases_sf"/>
</dbReference>
<reference evidence="2 3" key="1">
    <citation type="journal article" date="2012" name="Genome Biol.">
        <title>Genome and low-iron response of an oceanic diatom adapted to chronic iron limitation.</title>
        <authorList>
            <person name="Lommer M."/>
            <person name="Specht M."/>
            <person name="Roy A.S."/>
            <person name="Kraemer L."/>
            <person name="Andreson R."/>
            <person name="Gutowska M.A."/>
            <person name="Wolf J."/>
            <person name="Bergner S.V."/>
            <person name="Schilhabel M.B."/>
            <person name="Klostermeier U.C."/>
            <person name="Beiko R.G."/>
            <person name="Rosenstiel P."/>
            <person name="Hippler M."/>
            <person name="Laroche J."/>
        </authorList>
    </citation>
    <scope>NUCLEOTIDE SEQUENCE [LARGE SCALE GENOMIC DNA]</scope>
    <source>
        <strain evidence="2 3">CCMP1005</strain>
    </source>
</reference>
<evidence type="ECO:0000313" key="2">
    <source>
        <dbReference type="EMBL" id="EJK58528.1"/>
    </source>
</evidence>
<dbReference type="OrthoDB" id="44500at2759"/>
<evidence type="ECO:0000313" key="3">
    <source>
        <dbReference type="Proteomes" id="UP000266841"/>
    </source>
</evidence>
<name>K0RXK3_THAOC</name>
<sequence length="377" mass="41585">MNTQRPEPLARTRIPVFPLLIAFMSGIVFNGILLKSAGNNDQVAAPSDLVTKLESISRDLSKKTEHIIEGIEEAHNHIATASSGVVDKIDAVCGQKDNSSPKIDPFQGYGIKLSDLPTWVTRTPNDFAIEMRKGSGGLTDKVDRGHLFQFLYQPNFARMVMAKLLSKSPKIRLLEFGLGCAPGGGMIRGTPGGSALGWKHLFDQVPGLEFELHIFEYDKDCAQKWEKANPNIAKMVHIGDASSEEDLKRAYDDAGGTMFDVIIDDASHINWHQIKTLDEMLPRLATNGFYVVEDIVSSCTDWRANMGTHRGDKVGGGPDCMTTDQGEDTILAHLMEYQRTLVGKRHKYSGRGFDLHGVTKIEMHFASALLSKEVESV</sequence>
<dbReference type="Gene3D" id="3.40.50.150">
    <property type="entry name" value="Vaccinia Virus protein VP39"/>
    <property type="match status" value="1"/>
</dbReference>
<protein>
    <submittedName>
        <fullName evidence="2">Uncharacterized protein</fullName>
    </submittedName>
</protein>
<keyword evidence="1" id="KW-1133">Transmembrane helix</keyword>
<gene>
    <name evidence="2" type="ORF">THAOC_21338</name>
</gene>
<comment type="caution">
    <text evidence="2">The sequence shown here is derived from an EMBL/GenBank/DDBJ whole genome shotgun (WGS) entry which is preliminary data.</text>
</comment>
<keyword evidence="3" id="KW-1185">Reference proteome</keyword>
<organism evidence="2 3">
    <name type="scientific">Thalassiosira oceanica</name>
    <name type="common">Marine diatom</name>
    <dbReference type="NCBI Taxonomy" id="159749"/>
    <lineage>
        <taxon>Eukaryota</taxon>
        <taxon>Sar</taxon>
        <taxon>Stramenopiles</taxon>
        <taxon>Ochrophyta</taxon>
        <taxon>Bacillariophyta</taxon>
        <taxon>Coscinodiscophyceae</taxon>
        <taxon>Thalassiosirophycidae</taxon>
        <taxon>Thalassiosirales</taxon>
        <taxon>Thalassiosiraceae</taxon>
        <taxon>Thalassiosira</taxon>
    </lineage>
</organism>
<keyword evidence="1" id="KW-0812">Transmembrane</keyword>
<dbReference type="Proteomes" id="UP000266841">
    <property type="component" value="Unassembled WGS sequence"/>
</dbReference>
<dbReference type="SUPFAM" id="SSF53335">
    <property type="entry name" value="S-adenosyl-L-methionine-dependent methyltransferases"/>
    <property type="match status" value="1"/>
</dbReference>
<accession>K0RXK3</accession>
<dbReference type="EMBL" id="AGNL01024972">
    <property type="protein sequence ID" value="EJK58528.1"/>
    <property type="molecule type" value="Genomic_DNA"/>
</dbReference>
<feature type="transmembrane region" description="Helical" evidence="1">
    <location>
        <begin position="12"/>
        <end position="34"/>
    </location>
</feature>
<dbReference type="AlphaFoldDB" id="K0RXK3"/>